<organism evidence="2 3">
    <name type="scientific">Tribolium castaneum</name>
    <name type="common">Red flour beetle</name>
    <dbReference type="NCBI Taxonomy" id="7070"/>
    <lineage>
        <taxon>Eukaryota</taxon>
        <taxon>Metazoa</taxon>
        <taxon>Ecdysozoa</taxon>
        <taxon>Arthropoda</taxon>
        <taxon>Hexapoda</taxon>
        <taxon>Insecta</taxon>
        <taxon>Pterygota</taxon>
        <taxon>Neoptera</taxon>
        <taxon>Endopterygota</taxon>
        <taxon>Coleoptera</taxon>
        <taxon>Polyphaga</taxon>
        <taxon>Cucujiformia</taxon>
        <taxon>Tenebrionidae</taxon>
        <taxon>Tenebrionidae incertae sedis</taxon>
        <taxon>Tribolium</taxon>
    </lineage>
</organism>
<reference evidence="2 3" key="2">
    <citation type="journal article" date="2010" name="Nucleic Acids Res.">
        <title>BeetleBase in 2010: revisions to provide comprehensive genomic information for Tribolium castaneum.</title>
        <authorList>
            <person name="Kim H.S."/>
            <person name="Murphy T."/>
            <person name="Xia J."/>
            <person name="Caragea D."/>
            <person name="Park Y."/>
            <person name="Beeman R.W."/>
            <person name="Lorenzen M.D."/>
            <person name="Butcher S."/>
            <person name="Manak J.R."/>
            <person name="Brown S.J."/>
        </authorList>
    </citation>
    <scope>GENOME REANNOTATION</scope>
    <source>
        <strain evidence="2 3">Georgia GA2</strain>
    </source>
</reference>
<dbReference type="Proteomes" id="UP000007266">
    <property type="component" value="Linkage group 4"/>
</dbReference>
<evidence type="ECO:0000313" key="2">
    <source>
        <dbReference type="EMBL" id="EFA02402.1"/>
    </source>
</evidence>
<dbReference type="HOGENOM" id="CLU_1241547_0_0_1"/>
<evidence type="ECO:0000256" key="1">
    <source>
        <dbReference type="SAM" id="MobiDB-lite"/>
    </source>
</evidence>
<feature type="region of interest" description="Disordered" evidence="1">
    <location>
        <begin position="1"/>
        <end position="36"/>
    </location>
</feature>
<feature type="compositionally biased region" description="Basic residues" evidence="1">
    <location>
        <begin position="7"/>
        <end position="17"/>
    </location>
</feature>
<gene>
    <name evidence="2" type="primary">GLEAN_08082</name>
    <name evidence="2" type="ORF">TcasGA2_TC008082</name>
</gene>
<keyword evidence="3" id="KW-1185">Reference proteome</keyword>
<feature type="compositionally biased region" description="Low complexity" evidence="1">
    <location>
        <begin position="23"/>
        <end position="36"/>
    </location>
</feature>
<protein>
    <submittedName>
        <fullName evidence="2">Uncharacterized protein</fullName>
    </submittedName>
</protein>
<dbReference type="InParanoid" id="D1ZZQ4"/>
<name>D1ZZQ4_TRICA</name>
<dbReference type="AlphaFoldDB" id="D1ZZQ4"/>
<proteinExistence type="predicted"/>
<accession>D1ZZQ4</accession>
<feature type="region of interest" description="Disordered" evidence="1">
    <location>
        <begin position="164"/>
        <end position="184"/>
    </location>
</feature>
<evidence type="ECO:0000313" key="3">
    <source>
        <dbReference type="Proteomes" id="UP000007266"/>
    </source>
</evidence>
<sequence length="223" mass="25174">MTVPRHNSSRTHTHAHFHPPLDSGLRASKSSCSLSASRVNPRKTNIITETGGRDRIESALLPVMMQRPLGIHLIGNLTSVTSLSTLPGDLGLGHRIHHLPMMVLTKWCDPTTRWVRLGHTSYVHTLISRPSERTATLIAAFDCVFIMFILTRFYTENVTEGSTGEANWAEETNRRGPTHGVRRCNAKSQKTMETIPSHSRIFRVRKLQIHNSFFLNKVIKKVH</sequence>
<dbReference type="EMBL" id="KQ971338">
    <property type="protein sequence ID" value="EFA02402.1"/>
    <property type="molecule type" value="Genomic_DNA"/>
</dbReference>
<reference evidence="2 3" key="1">
    <citation type="journal article" date="2008" name="Nature">
        <title>The genome of the model beetle and pest Tribolium castaneum.</title>
        <authorList>
            <consortium name="Tribolium Genome Sequencing Consortium"/>
            <person name="Richards S."/>
            <person name="Gibbs R.A."/>
            <person name="Weinstock G.M."/>
            <person name="Brown S.J."/>
            <person name="Denell R."/>
            <person name="Beeman R.W."/>
            <person name="Gibbs R."/>
            <person name="Beeman R.W."/>
            <person name="Brown S.J."/>
            <person name="Bucher G."/>
            <person name="Friedrich M."/>
            <person name="Grimmelikhuijzen C.J."/>
            <person name="Klingler M."/>
            <person name="Lorenzen M."/>
            <person name="Richards S."/>
            <person name="Roth S."/>
            <person name="Schroder R."/>
            <person name="Tautz D."/>
            <person name="Zdobnov E.M."/>
            <person name="Muzny D."/>
            <person name="Gibbs R.A."/>
            <person name="Weinstock G.M."/>
            <person name="Attaway T."/>
            <person name="Bell S."/>
            <person name="Buhay C.J."/>
            <person name="Chandrabose M.N."/>
            <person name="Chavez D."/>
            <person name="Clerk-Blankenburg K.P."/>
            <person name="Cree A."/>
            <person name="Dao M."/>
            <person name="Davis C."/>
            <person name="Chacko J."/>
            <person name="Dinh H."/>
            <person name="Dugan-Rocha S."/>
            <person name="Fowler G."/>
            <person name="Garner T.T."/>
            <person name="Garnes J."/>
            <person name="Gnirke A."/>
            <person name="Hawes A."/>
            <person name="Hernandez J."/>
            <person name="Hines S."/>
            <person name="Holder M."/>
            <person name="Hume J."/>
            <person name="Jhangiani S.N."/>
            <person name="Joshi V."/>
            <person name="Khan Z.M."/>
            <person name="Jackson L."/>
            <person name="Kovar C."/>
            <person name="Kowis A."/>
            <person name="Lee S."/>
            <person name="Lewis L.R."/>
            <person name="Margolis J."/>
            <person name="Morgan M."/>
            <person name="Nazareth L.V."/>
            <person name="Nguyen N."/>
            <person name="Okwuonu G."/>
            <person name="Parker D."/>
            <person name="Richards S."/>
            <person name="Ruiz S.J."/>
            <person name="Santibanez J."/>
            <person name="Savard J."/>
            <person name="Scherer S.E."/>
            <person name="Schneider B."/>
            <person name="Sodergren E."/>
            <person name="Tautz D."/>
            <person name="Vattahil S."/>
            <person name="Villasana D."/>
            <person name="White C.S."/>
            <person name="Wright R."/>
            <person name="Park Y."/>
            <person name="Beeman R.W."/>
            <person name="Lord J."/>
            <person name="Oppert B."/>
            <person name="Lorenzen M."/>
            <person name="Brown S."/>
            <person name="Wang L."/>
            <person name="Savard J."/>
            <person name="Tautz D."/>
            <person name="Richards S."/>
            <person name="Weinstock G."/>
            <person name="Gibbs R.A."/>
            <person name="Liu Y."/>
            <person name="Worley K."/>
            <person name="Weinstock G."/>
            <person name="Elsik C.G."/>
            <person name="Reese J.T."/>
            <person name="Elhaik E."/>
            <person name="Landan G."/>
            <person name="Graur D."/>
            <person name="Arensburger P."/>
            <person name="Atkinson P."/>
            <person name="Beeman R.W."/>
            <person name="Beidler J."/>
            <person name="Brown S.J."/>
            <person name="Demuth J.P."/>
            <person name="Drury D.W."/>
            <person name="Du Y.Z."/>
            <person name="Fujiwara H."/>
            <person name="Lorenzen M."/>
            <person name="Maselli V."/>
            <person name="Osanai M."/>
            <person name="Park Y."/>
            <person name="Robertson H.M."/>
            <person name="Tu Z."/>
            <person name="Wang J.J."/>
            <person name="Wang S."/>
            <person name="Richards S."/>
            <person name="Song H."/>
            <person name="Zhang L."/>
            <person name="Sodergren E."/>
            <person name="Werner D."/>
            <person name="Stanke M."/>
            <person name="Morgenstern B."/>
            <person name="Solovyev V."/>
            <person name="Kosarev P."/>
            <person name="Brown G."/>
            <person name="Chen H.C."/>
            <person name="Ermolaeva O."/>
            <person name="Hlavina W."/>
            <person name="Kapustin Y."/>
            <person name="Kiryutin B."/>
            <person name="Kitts P."/>
            <person name="Maglott D."/>
            <person name="Pruitt K."/>
            <person name="Sapojnikov V."/>
            <person name="Souvorov A."/>
            <person name="Mackey A.J."/>
            <person name="Waterhouse R.M."/>
            <person name="Wyder S."/>
            <person name="Zdobnov E.M."/>
            <person name="Zdobnov E.M."/>
            <person name="Wyder S."/>
            <person name="Kriventseva E.V."/>
            <person name="Kadowaki T."/>
            <person name="Bork P."/>
            <person name="Aranda M."/>
            <person name="Bao R."/>
            <person name="Beermann A."/>
            <person name="Berns N."/>
            <person name="Bolognesi R."/>
            <person name="Bonneton F."/>
            <person name="Bopp D."/>
            <person name="Brown S.J."/>
            <person name="Bucher G."/>
            <person name="Butts T."/>
            <person name="Chaumot A."/>
            <person name="Denell R.E."/>
            <person name="Ferrier D.E."/>
            <person name="Friedrich M."/>
            <person name="Gordon C.M."/>
            <person name="Jindra M."/>
            <person name="Klingler M."/>
            <person name="Lan Q."/>
            <person name="Lattorff H.M."/>
            <person name="Laudet V."/>
            <person name="von Levetsow C."/>
            <person name="Liu Z."/>
            <person name="Lutz R."/>
            <person name="Lynch J.A."/>
            <person name="da Fonseca R.N."/>
            <person name="Posnien N."/>
            <person name="Reuter R."/>
            <person name="Roth S."/>
            <person name="Savard J."/>
            <person name="Schinko J.B."/>
            <person name="Schmitt C."/>
            <person name="Schoppmeier M."/>
            <person name="Schroder R."/>
            <person name="Shippy T.D."/>
            <person name="Simonnet F."/>
            <person name="Marques-Souza H."/>
            <person name="Tautz D."/>
            <person name="Tomoyasu Y."/>
            <person name="Trauner J."/>
            <person name="Van der Zee M."/>
            <person name="Vervoort M."/>
            <person name="Wittkopp N."/>
            <person name="Wimmer E.A."/>
            <person name="Yang X."/>
            <person name="Jones A.K."/>
            <person name="Sattelle D.B."/>
            <person name="Ebert P.R."/>
            <person name="Nelson D."/>
            <person name="Scott J.G."/>
            <person name="Beeman R.W."/>
            <person name="Muthukrishnan S."/>
            <person name="Kramer K.J."/>
            <person name="Arakane Y."/>
            <person name="Beeman R.W."/>
            <person name="Zhu Q."/>
            <person name="Hogenkamp D."/>
            <person name="Dixit R."/>
            <person name="Oppert B."/>
            <person name="Jiang H."/>
            <person name="Zou Z."/>
            <person name="Marshall J."/>
            <person name="Elpidina E."/>
            <person name="Vinokurov K."/>
            <person name="Oppert C."/>
            <person name="Zou Z."/>
            <person name="Evans J."/>
            <person name="Lu Z."/>
            <person name="Zhao P."/>
            <person name="Sumathipala N."/>
            <person name="Altincicek B."/>
            <person name="Vilcinskas A."/>
            <person name="Williams M."/>
            <person name="Hultmark D."/>
            <person name="Hetru C."/>
            <person name="Jiang H."/>
            <person name="Grimmelikhuijzen C.J."/>
            <person name="Hauser F."/>
            <person name="Cazzamali G."/>
            <person name="Williamson M."/>
            <person name="Park Y."/>
            <person name="Li B."/>
            <person name="Tanaka Y."/>
            <person name="Predel R."/>
            <person name="Neupert S."/>
            <person name="Schachtner J."/>
            <person name="Verleyen P."/>
            <person name="Raible F."/>
            <person name="Bork P."/>
            <person name="Friedrich M."/>
            <person name="Walden K.K."/>
            <person name="Robertson H.M."/>
            <person name="Angeli S."/>
            <person name="Foret S."/>
            <person name="Bucher G."/>
            <person name="Schuetz S."/>
            <person name="Maleszka R."/>
            <person name="Wimmer E.A."/>
            <person name="Beeman R.W."/>
            <person name="Lorenzen M."/>
            <person name="Tomoyasu Y."/>
            <person name="Miller S.C."/>
            <person name="Grossmann D."/>
            <person name="Bucher G."/>
        </authorList>
    </citation>
    <scope>NUCLEOTIDE SEQUENCE [LARGE SCALE GENOMIC DNA]</scope>
    <source>
        <strain evidence="2 3">Georgia GA2</strain>
    </source>
</reference>